<feature type="domain" description="SCP2" evidence="2">
    <location>
        <begin position="18"/>
        <end position="114"/>
    </location>
</feature>
<comment type="function">
    <text evidence="1">Required for ubiquinone (coenzyme Q) biosynthesis. Binds hydrophobic ubiquinone biosynthetic intermediates via its SCP2 domain and is essential for the stability of the Ubi complex. May constitute a docking platform where Ubi enzymes assemble and access their SCP2-bound polyprenyl substrates.</text>
</comment>
<comment type="pathway">
    <text evidence="1">Cofactor biosynthesis; ubiquinone biosynthesis.</text>
</comment>
<comment type="caution">
    <text evidence="3">The sequence shown here is derived from an EMBL/GenBank/DDBJ whole genome shotgun (WGS) entry which is preliminary data.</text>
</comment>
<evidence type="ECO:0000313" key="3">
    <source>
        <dbReference type="EMBL" id="NYT48885.1"/>
    </source>
</evidence>
<comment type="subcellular location">
    <subcellularLocation>
        <location evidence="1">Cytoplasm</location>
    </subcellularLocation>
</comment>
<dbReference type="Proteomes" id="UP000559809">
    <property type="component" value="Unassembled WGS sequence"/>
</dbReference>
<dbReference type="EMBL" id="JACCEM010000003">
    <property type="protein sequence ID" value="NYT48885.1"/>
    <property type="molecule type" value="Genomic_DNA"/>
</dbReference>
<evidence type="ECO:0000256" key="1">
    <source>
        <dbReference type="HAMAP-Rule" id="MF_02215"/>
    </source>
</evidence>
<dbReference type="PANTHER" id="PTHR38693:SF1">
    <property type="entry name" value="UBIQUINONE BIOSYNTHESIS ACCESSORY FACTOR UBIJ"/>
    <property type="match status" value="1"/>
</dbReference>
<keyword evidence="1" id="KW-0831">Ubiquinone biosynthesis</keyword>
<dbReference type="GO" id="GO:0006744">
    <property type="term" value="P:ubiquinone biosynthetic process"/>
    <property type="evidence" value="ECO:0007669"/>
    <property type="project" value="UniProtKB-UniRule"/>
</dbReference>
<comment type="similarity">
    <text evidence="1">Belongs to the UbiJ family.</text>
</comment>
<gene>
    <name evidence="1" type="primary">ubiJ</name>
    <name evidence="3" type="ORF">H0A72_06130</name>
</gene>
<accession>A0A853FSP6</accession>
<reference evidence="3 4" key="1">
    <citation type="submission" date="2020-07" db="EMBL/GenBank/DDBJ databases">
        <title>Taxonomic revisions and descriptions of new bacterial species based on genomic comparisons in the high-G+C-content subgroup of the family Alcaligenaceae.</title>
        <authorList>
            <person name="Szabo A."/>
            <person name="Felfoldi T."/>
        </authorList>
    </citation>
    <scope>NUCLEOTIDE SEQUENCE [LARGE SCALE GENOMIC DNA]</scope>
    <source>
        <strain evidence="3 4">LMG 24012</strain>
    </source>
</reference>
<protein>
    <recommendedName>
        <fullName evidence="1">Ubiquinone biosynthesis accessory factor UbiJ</fullName>
    </recommendedName>
</protein>
<proteinExistence type="inferred from homology"/>
<dbReference type="GO" id="GO:0005737">
    <property type="term" value="C:cytoplasm"/>
    <property type="evidence" value="ECO:0007669"/>
    <property type="project" value="UniProtKB-SubCell"/>
</dbReference>
<sequence length="213" mass="22947">MFPFSLLPDPASVHARMLNMLLRREDWARERLSRHAGKTLRFAVGAFKTDLALQSEGYVQATDPAVVPDVVLTIPAARFAELPAALRSRDPAAIAAIMHVQGDAGLAQVVSDLARDLRWDAEDDLSRVVGDVAAARLMGLGRGLAGGMQLAAARLAGNVGEFLTEESGLMATRPAYEDWVVRLQEMRKRLDRLDARVGALSPLAGPGLRTGGR</sequence>
<name>A0A853FSP6_9BURK</name>
<organism evidence="3 4">
    <name type="scientific">Parapusillimonas granuli</name>
    <dbReference type="NCBI Taxonomy" id="380911"/>
    <lineage>
        <taxon>Bacteria</taxon>
        <taxon>Pseudomonadati</taxon>
        <taxon>Pseudomonadota</taxon>
        <taxon>Betaproteobacteria</taxon>
        <taxon>Burkholderiales</taxon>
        <taxon>Alcaligenaceae</taxon>
        <taxon>Parapusillimonas</taxon>
    </lineage>
</organism>
<dbReference type="PANTHER" id="PTHR38693">
    <property type="entry name" value="UBIQUINONE BIOSYNTHESIS PROTEIN UBIJ"/>
    <property type="match status" value="1"/>
</dbReference>
<keyword evidence="1" id="KW-0963">Cytoplasm</keyword>
<dbReference type="InterPro" id="IPR003033">
    <property type="entry name" value="SCP2_sterol-bd_dom"/>
</dbReference>
<dbReference type="AlphaFoldDB" id="A0A853FSP6"/>
<dbReference type="Pfam" id="PF02036">
    <property type="entry name" value="SCP2"/>
    <property type="match status" value="1"/>
</dbReference>
<dbReference type="RefSeq" id="WP_180154189.1">
    <property type="nucleotide sequence ID" value="NZ_JACCEM010000003.1"/>
</dbReference>
<keyword evidence="4" id="KW-1185">Reference proteome</keyword>
<evidence type="ECO:0000259" key="2">
    <source>
        <dbReference type="Pfam" id="PF02036"/>
    </source>
</evidence>
<evidence type="ECO:0000313" key="4">
    <source>
        <dbReference type="Proteomes" id="UP000559809"/>
    </source>
</evidence>
<dbReference type="UniPathway" id="UPA00232"/>
<dbReference type="InterPro" id="IPR038989">
    <property type="entry name" value="UbiJ"/>
</dbReference>
<dbReference type="HAMAP" id="MF_02215">
    <property type="entry name" value="UbiJ"/>
    <property type="match status" value="1"/>
</dbReference>